<accession>A0A4V1G8A9</accession>
<gene>
    <name evidence="1" type="ORF">FEM41_24140</name>
</gene>
<dbReference type="Proteomes" id="UP000302163">
    <property type="component" value="Chromosome"/>
</dbReference>
<sequence length="211" mass="24164">MDAKMIAHGILDGLSSIPHGMYLGVVRTWEDLGVTGNREKYRNQEETERFFLMIKSLGNPESPLRRLITIVITEFYQKLDERGKAAVDNQLGYGAGAIGARVTGQIVIAQTVASQIIKRVMIDKAFQHFVRFTTSAFLNVVMIQGLIEESARASRRMSKRFPMTYIRVKRENLDMVYFLVEKQLEPYLVFIESHPIDCKEIQNEVCKIVFN</sequence>
<dbReference type="RefSeq" id="WP_138099015.1">
    <property type="nucleotide sequence ID" value="NZ_CP040428.1"/>
</dbReference>
<proteinExistence type="predicted"/>
<dbReference type="AlphaFoldDB" id="A0A4V1G8A9"/>
<protein>
    <submittedName>
        <fullName evidence="1">Uncharacterized protein</fullName>
    </submittedName>
</protein>
<evidence type="ECO:0000313" key="1">
    <source>
        <dbReference type="EMBL" id="QCT22507.1"/>
    </source>
</evidence>
<reference evidence="1 2" key="1">
    <citation type="submission" date="2019-05" db="EMBL/GenBank/DDBJ databases">
        <title>Complete genome sequence of Izhakiella calystegiae KSNA2, an endophyte isolated from beach morning glory (Calystegia soldanella).</title>
        <authorList>
            <person name="Jiang L."/>
            <person name="Jeong J.C."/>
            <person name="Kim C.Y."/>
            <person name="Kim D.H."/>
            <person name="Kim S.W."/>
            <person name="Lee j."/>
        </authorList>
    </citation>
    <scope>NUCLEOTIDE SEQUENCE [LARGE SCALE GENOMIC DNA]</scope>
    <source>
        <strain evidence="1 2">KSNA2</strain>
    </source>
</reference>
<name>A0A4V1G8A9_9ENTR</name>
<dbReference type="KEGG" id="izh:FEM41_24140"/>
<dbReference type="OrthoDB" id="6539257at2"/>
<dbReference type="EMBL" id="CP040428">
    <property type="protein sequence ID" value="QCT22507.1"/>
    <property type="molecule type" value="Genomic_DNA"/>
</dbReference>
<organism evidence="1 2">
    <name type="scientific">Jejubacter calystegiae</name>
    <dbReference type="NCBI Taxonomy" id="2579935"/>
    <lineage>
        <taxon>Bacteria</taxon>
        <taxon>Pseudomonadati</taxon>
        <taxon>Pseudomonadota</taxon>
        <taxon>Gammaproteobacteria</taxon>
        <taxon>Enterobacterales</taxon>
        <taxon>Enterobacteriaceae</taxon>
        <taxon>Jejubacter</taxon>
    </lineage>
</organism>
<evidence type="ECO:0000313" key="2">
    <source>
        <dbReference type="Proteomes" id="UP000302163"/>
    </source>
</evidence>
<keyword evidence="2" id="KW-1185">Reference proteome</keyword>